<comment type="caution">
    <text evidence="1">The sequence shown here is derived from an EMBL/GenBank/DDBJ whole genome shotgun (WGS) entry which is preliminary data.</text>
</comment>
<name>A0A8J5INT2_9STRA</name>
<dbReference type="EMBL" id="JAENGY010000413">
    <property type="protein sequence ID" value="KAG6963597.1"/>
    <property type="molecule type" value="Genomic_DNA"/>
</dbReference>
<accession>A0A8J5INT2</accession>
<evidence type="ECO:0000313" key="1">
    <source>
        <dbReference type="EMBL" id="KAG6963597.1"/>
    </source>
</evidence>
<dbReference type="AlphaFoldDB" id="A0A8J5INT2"/>
<organism evidence="1 2">
    <name type="scientific">Phytophthora aleatoria</name>
    <dbReference type="NCBI Taxonomy" id="2496075"/>
    <lineage>
        <taxon>Eukaryota</taxon>
        <taxon>Sar</taxon>
        <taxon>Stramenopiles</taxon>
        <taxon>Oomycota</taxon>
        <taxon>Peronosporomycetes</taxon>
        <taxon>Peronosporales</taxon>
        <taxon>Peronosporaceae</taxon>
        <taxon>Phytophthora</taxon>
    </lineage>
</organism>
<reference evidence="1" key="1">
    <citation type="submission" date="2021-01" db="EMBL/GenBank/DDBJ databases">
        <title>Phytophthora aleatoria, a newly-described species from Pinus radiata is distinct from Phytophthora cactorum isolates based on comparative genomics.</title>
        <authorList>
            <person name="Mcdougal R."/>
            <person name="Panda P."/>
            <person name="Williams N."/>
            <person name="Studholme D.J."/>
        </authorList>
    </citation>
    <scope>NUCLEOTIDE SEQUENCE</scope>
    <source>
        <strain evidence="1">NZFS 4037</strain>
    </source>
</reference>
<protein>
    <submittedName>
        <fullName evidence="1">Uncharacterized protein</fullName>
    </submittedName>
</protein>
<keyword evidence="2" id="KW-1185">Reference proteome</keyword>
<proteinExistence type="predicted"/>
<evidence type="ECO:0000313" key="2">
    <source>
        <dbReference type="Proteomes" id="UP000709295"/>
    </source>
</evidence>
<dbReference type="Proteomes" id="UP000709295">
    <property type="component" value="Unassembled WGS sequence"/>
</dbReference>
<gene>
    <name evidence="1" type="ORF">JG688_00008084</name>
</gene>
<sequence>MCEKFNVTSEEKETMEYKFNFPDYNSDVRSISQLSDDDVEWLGNSLLDLVCQHHLELEEKASRYDFGNSETTSGGAADLQVSSNESSVEEEITLFLRLLRRLTNLMI</sequence>